<evidence type="ECO:0000256" key="5">
    <source>
        <dbReference type="ARBA" id="ARBA00022989"/>
    </source>
</evidence>
<evidence type="ECO:0000259" key="8">
    <source>
        <dbReference type="Pfam" id="PF03458"/>
    </source>
</evidence>
<comment type="subcellular location">
    <subcellularLocation>
        <location evidence="1">Cell membrane</location>
        <topology evidence="1">Multi-pass membrane protein</topology>
    </subcellularLocation>
</comment>
<evidence type="ECO:0000256" key="1">
    <source>
        <dbReference type="ARBA" id="ARBA00004651"/>
    </source>
</evidence>
<evidence type="ECO:0000256" key="3">
    <source>
        <dbReference type="ARBA" id="ARBA00022475"/>
    </source>
</evidence>
<keyword evidence="10" id="KW-1185">Reference proteome</keyword>
<feature type="domain" description="Glycine transporter" evidence="8">
    <location>
        <begin position="110"/>
        <end position="181"/>
    </location>
</feature>
<feature type="transmembrane region" description="Helical" evidence="7">
    <location>
        <begin position="131"/>
        <end position="151"/>
    </location>
</feature>
<dbReference type="EMBL" id="JYIX01000031">
    <property type="protein sequence ID" value="KJL33963.1"/>
    <property type="molecule type" value="Genomic_DNA"/>
</dbReference>
<dbReference type="PANTHER" id="PTHR30506:SF3">
    <property type="entry name" value="UPF0126 INNER MEMBRANE PROTEIN YADS-RELATED"/>
    <property type="match status" value="1"/>
</dbReference>
<dbReference type="GO" id="GO:0005886">
    <property type="term" value="C:plasma membrane"/>
    <property type="evidence" value="ECO:0007669"/>
    <property type="project" value="UniProtKB-SubCell"/>
</dbReference>
<comment type="caution">
    <text evidence="9">The sequence shown here is derived from an EMBL/GenBank/DDBJ whole genome shotgun (WGS) entry which is preliminary data.</text>
</comment>
<dbReference type="Proteomes" id="UP000033740">
    <property type="component" value="Unassembled WGS sequence"/>
</dbReference>
<keyword evidence="3" id="KW-1003">Cell membrane</keyword>
<sequence length="219" mass="22137">MKTTAPPFAATPRPAVSARLFDTVDIVATGLFAVEGAAAAAHAGLDLLGVLVVGFIVALAGGILRDVLLGDLPPAAFSSRIRIIVALGASLGTFGVLAAIDEIPALALAAADAVGLALFAVGGAEKAAARGANLWVVAALGTMTATGGGLVRDVLLNRVPFVLSQSVYGTAALAGALTTGMLLRWTRARGLALLAGFLVAFLLRLLAFVFDWQLPRLGI</sequence>
<feature type="domain" description="Glycine transporter" evidence="8">
    <location>
        <begin position="24"/>
        <end position="95"/>
    </location>
</feature>
<organism evidence="9 10">
    <name type="scientific">Microbacterium azadirachtae</name>
    <dbReference type="NCBI Taxonomy" id="582680"/>
    <lineage>
        <taxon>Bacteria</taxon>
        <taxon>Bacillati</taxon>
        <taxon>Actinomycetota</taxon>
        <taxon>Actinomycetes</taxon>
        <taxon>Micrococcales</taxon>
        <taxon>Microbacteriaceae</taxon>
        <taxon>Microbacterium</taxon>
    </lineage>
</organism>
<gene>
    <name evidence="9" type="ORF">RS86_01399</name>
</gene>
<evidence type="ECO:0000256" key="4">
    <source>
        <dbReference type="ARBA" id="ARBA00022692"/>
    </source>
</evidence>
<dbReference type="PATRIC" id="fig|582680.6.peg.1436"/>
<evidence type="ECO:0000256" key="2">
    <source>
        <dbReference type="ARBA" id="ARBA00008193"/>
    </source>
</evidence>
<comment type="similarity">
    <text evidence="2">Belongs to the UPF0126 family.</text>
</comment>
<name>A0A0F0LLE0_9MICO</name>
<protein>
    <recommendedName>
        <fullName evidence="8">Glycine transporter domain-containing protein</fullName>
    </recommendedName>
</protein>
<feature type="transmembrane region" description="Helical" evidence="7">
    <location>
        <begin position="106"/>
        <end position="124"/>
    </location>
</feature>
<dbReference type="InterPro" id="IPR005115">
    <property type="entry name" value="Gly_transporter"/>
</dbReference>
<proteinExistence type="inferred from homology"/>
<dbReference type="Pfam" id="PF03458">
    <property type="entry name" value="Gly_transporter"/>
    <property type="match status" value="2"/>
</dbReference>
<feature type="transmembrane region" description="Helical" evidence="7">
    <location>
        <begin position="81"/>
        <end position="100"/>
    </location>
</feature>
<dbReference type="PANTHER" id="PTHR30506">
    <property type="entry name" value="INNER MEMBRANE PROTEIN"/>
    <property type="match status" value="1"/>
</dbReference>
<feature type="transmembrane region" description="Helical" evidence="7">
    <location>
        <begin position="163"/>
        <end position="183"/>
    </location>
</feature>
<evidence type="ECO:0000256" key="7">
    <source>
        <dbReference type="SAM" id="Phobius"/>
    </source>
</evidence>
<keyword evidence="4 7" id="KW-0812">Transmembrane</keyword>
<evidence type="ECO:0000313" key="10">
    <source>
        <dbReference type="Proteomes" id="UP000033740"/>
    </source>
</evidence>
<dbReference type="AlphaFoldDB" id="A0A0F0LLE0"/>
<evidence type="ECO:0000313" key="9">
    <source>
        <dbReference type="EMBL" id="KJL33963.1"/>
    </source>
</evidence>
<accession>A0A0F0LLE0</accession>
<dbReference type="RefSeq" id="WP_052680124.1">
    <property type="nucleotide sequence ID" value="NZ_JYIX01000031.1"/>
</dbReference>
<feature type="transmembrane region" description="Helical" evidence="7">
    <location>
        <begin position="47"/>
        <end position="69"/>
    </location>
</feature>
<feature type="transmembrane region" description="Helical" evidence="7">
    <location>
        <begin position="190"/>
        <end position="210"/>
    </location>
</feature>
<keyword evidence="5 7" id="KW-1133">Transmembrane helix</keyword>
<keyword evidence="6 7" id="KW-0472">Membrane</keyword>
<reference evidence="9 10" key="1">
    <citation type="submission" date="2015-02" db="EMBL/GenBank/DDBJ databases">
        <title>Draft genome sequences of ten Microbacterium spp. with emphasis on heavy metal contaminated environments.</title>
        <authorList>
            <person name="Corretto E."/>
        </authorList>
    </citation>
    <scope>NUCLEOTIDE SEQUENCE [LARGE SCALE GENOMIC DNA]</scope>
    <source>
        <strain evidence="9 10">ARN176</strain>
    </source>
</reference>
<evidence type="ECO:0000256" key="6">
    <source>
        <dbReference type="ARBA" id="ARBA00023136"/>
    </source>
</evidence>